<dbReference type="AlphaFoldDB" id="A0A2A8CUU4"/>
<comment type="caution">
    <text evidence="2">The sequence shown here is derived from an EMBL/GenBank/DDBJ whole genome shotgun (WGS) entry which is preliminary data.</text>
</comment>
<dbReference type="Proteomes" id="UP000220102">
    <property type="component" value="Unassembled WGS sequence"/>
</dbReference>
<feature type="transmembrane region" description="Helical" evidence="1">
    <location>
        <begin position="228"/>
        <end position="253"/>
    </location>
</feature>
<evidence type="ECO:0000313" key="2">
    <source>
        <dbReference type="EMBL" id="PEN12319.1"/>
    </source>
</evidence>
<dbReference type="OrthoDB" id="7184927at2"/>
<evidence type="ECO:0000256" key="1">
    <source>
        <dbReference type="SAM" id="Phobius"/>
    </source>
</evidence>
<feature type="transmembrane region" description="Helical" evidence="1">
    <location>
        <begin position="31"/>
        <end position="53"/>
    </location>
</feature>
<reference evidence="2 3" key="1">
    <citation type="submission" date="2017-10" db="EMBL/GenBank/DDBJ databases">
        <title>Draft genome of Longibacter Salinarum.</title>
        <authorList>
            <person name="Goh K.M."/>
            <person name="Shamsir M.S."/>
            <person name="Lim S.W."/>
        </authorList>
    </citation>
    <scope>NUCLEOTIDE SEQUENCE [LARGE SCALE GENOMIC DNA]</scope>
    <source>
        <strain evidence="2 3">KCTC 52045</strain>
    </source>
</reference>
<evidence type="ECO:0008006" key="4">
    <source>
        <dbReference type="Google" id="ProtNLM"/>
    </source>
</evidence>
<organism evidence="2 3">
    <name type="scientific">Longibacter salinarum</name>
    <dbReference type="NCBI Taxonomy" id="1850348"/>
    <lineage>
        <taxon>Bacteria</taxon>
        <taxon>Pseudomonadati</taxon>
        <taxon>Rhodothermota</taxon>
        <taxon>Rhodothermia</taxon>
        <taxon>Rhodothermales</taxon>
        <taxon>Salisaetaceae</taxon>
        <taxon>Longibacter</taxon>
    </lineage>
</organism>
<proteinExistence type="predicted"/>
<dbReference type="EMBL" id="PDEQ01000008">
    <property type="protein sequence ID" value="PEN12319.1"/>
    <property type="molecule type" value="Genomic_DNA"/>
</dbReference>
<evidence type="ECO:0000313" key="3">
    <source>
        <dbReference type="Proteomes" id="UP000220102"/>
    </source>
</evidence>
<sequence>MPHRLRHLYGSLKERWQTVSQNPTGQKVIKVFRWVVVGAIASYLVYQLSELGWRKLWTSLPTTPAFYILLVLMYVTLPVTEAVIYGKAWEVSSRKLLPVLFRKRVLNNDVLGYSGEAYFFLWMQRNSQIERRRLLTTIKDNMIISSVASTSVAFLLLAAFFLSGQVQLLEQYLPDATSTLAAAVAIIIVVVAVGLAFRRAIFSLSASLLGVFALGHLARFVFNNGFQVTQWALVIPEVPLGTWITLLSLYIIINQVPLIPARGLFFVTASVELAGTLEVPAAAVASMLLAQNLIDRGLNFLVYIGTTAAEATGSEPTPDDETAIPEEIR</sequence>
<keyword evidence="1" id="KW-1133">Transmembrane helix</keyword>
<feature type="transmembrane region" description="Helical" evidence="1">
    <location>
        <begin position="204"/>
        <end position="222"/>
    </location>
</feature>
<protein>
    <recommendedName>
        <fullName evidence="4">TIGR00374 family protein</fullName>
    </recommendedName>
</protein>
<feature type="transmembrane region" description="Helical" evidence="1">
    <location>
        <begin position="143"/>
        <end position="164"/>
    </location>
</feature>
<keyword evidence="1" id="KW-0472">Membrane</keyword>
<name>A0A2A8CUU4_9BACT</name>
<gene>
    <name evidence="2" type="ORF">CRI94_14960</name>
</gene>
<keyword evidence="1" id="KW-0812">Transmembrane</keyword>
<accession>A0A2A8CUU4</accession>
<feature type="transmembrane region" description="Helical" evidence="1">
    <location>
        <begin position="65"/>
        <end position="85"/>
    </location>
</feature>
<feature type="transmembrane region" description="Helical" evidence="1">
    <location>
        <begin position="176"/>
        <end position="197"/>
    </location>
</feature>
<keyword evidence="3" id="KW-1185">Reference proteome</keyword>